<dbReference type="Proteomes" id="UP000182826">
    <property type="component" value="Unassembled WGS sequence"/>
</dbReference>
<comment type="caution">
    <text evidence="2">The sequence shown here is derived from an EMBL/GenBank/DDBJ whole genome shotgun (WGS) entry which is preliminary data.</text>
</comment>
<name>A0A1J7CHY2_FLAJO</name>
<evidence type="ECO:0000313" key="2">
    <source>
        <dbReference type="EMBL" id="OIV41184.1"/>
    </source>
</evidence>
<gene>
    <name evidence="2" type="ORF">BKM63_15900</name>
    <name evidence="1" type="ORF">BKM63_15925</name>
</gene>
<keyword evidence="3" id="KW-1185">Reference proteome</keyword>
<evidence type="ECO:0000313" key="1">
    <source>
        <dbReference type="EMBL" id="OIV40934.1"/>
    </source>
</evidence>
<reference evidence="2 3" key="1">
    <citation type="submission" date="2016-10" db="EMBL/GenBank/DDBJ databases">
        <title>Draft Genome Sequence of Rhizobacteria Flavobacterium johnsoniae CI04.</title>
        <authorList>
            <person name="Bravo J.I."/>
            <person name="Lozano G.L."/>
            <person name="Handelsman J."/>
        </authorList>
    </citation>
    <scope>NUCLEOTIDE SEQUENCE [LARGE SCALE GENOMIC DNA]</scope>
    <source>
        <strain evidence="2 3">CI04</strain>
    </source>
</reference>
<dbReference type="EMBL" id="MLFK01000009">
    <property type="protein sequence ID" value="OIV40934.1"/>
    <property type="molecule type" value="Genomic_DNA"/>
</dbReference>
<dbReference type="SUPFAM" id="SSF51206">
    <property type="entry name" value="cAMP-binding domain-like"/>
    <property type="match status" value="1"/>
</dbReference>
<dbReference type="EMBL" id="MLFK01000008">
    <property type="protein sequence ID" value="OIV41184.1"/>
    <property type="molecule type" value="Genomic_DNA"/>
</dbReference>
<protein>
    <submittedName>
        <fullName evidence="2">Cyclic nucleotide-binding protein</fullName>
    </submittedName>
</protein>
<proteinExistence type="predicted"/>
<organism evidence="2 3">
    <name type="scientific">Flavobacterium johnsoniae</name>
    <name type="common">Cytophaga johnsonae</name>
    <dbReference type="NCBI Taxonomy" id="986"/>
    <lineage>
        <taxon>Bacteria</taxon>
        <taxon>Pseudomonadati</taxon>
        <taxon>Bacteroidota</taxon>
        <taxon>Flavobacteriia</taxon>
        <taxon>Flavobacteriales</taxon>
        <taxon>Flavobacteriaceae</taxon>
        <taxon>Flavobacterium</taxon>
    </lineage>
</organism>
<accession>A0A1J7CHY2</accession>
<dbReference type="InterPro" id="IPR014710">
    <property type="entry name" value="RmlC-like_jellyroll"/>
</dbReference>
<dbReference type="AlphaFoldDB" id="A0A1J7CHY2"/>
<sequence>MIMPQNPSPEDVKKIFDSYYASDTNIWDAFSEKIEIRTFKKSEIIKEYEHIEKYLNIIIKGSAGLFVWDGSRDICINLLYERSFISDYLSFLNQKPSVIKVEALEDITLWSIHHLDLTELYSRSEAGLRVGKAVSEMLYIQKQQQQIDLLTLTPQDRYLKLIEFRPEIFQRTPLKVIASYLGLTAESLSRIRKRITEK</sequence>
<dbReference type="Gene3D" id="2.60.120.10">
    <property type="entry name" value="Jelly Rolls"/>
    <property type="match status" value="1"/>
</dbReference>
<dbReference type="InterPro" id="IPR018490">
    <property type="entry name" value="cNMP-bd_dom_sf"/>
</dbReference>
<evidence type="ECO:0000313" key="3">
    <source>
        <dbReference type="Proteomes" id="UP000182826"/>
    </source>
</evidence>